<keyword evidence="2" id="KW-1185">Reference proteome</keyword>
<accession>A0A7W8XLP6</accession>
<reference evidence="1 2" key="1">
    <citation type="submission" date="2020-08" db="EMBL/GenBank/DDBJ databases">
        <title>Genomic Encyclopedia of Type Strains, Phase IV (KMG-V): Genome sequencing to study the core and pangenomes of soil and plant-associated prokaryotes.</title>
        <authorList>
            <person name="Whitman W."/>
        </authorList>
    </citation>
    <scope>NUCLEOTIDE SEQUENCE [LARGE SCALE GENOMIC DNA]</scope>
    <source>
        <strain evidence="1 2">SEMIA 4064</strain>
    </source>
</reference>
<gene>
    <name evidence="1" type="ORF">GGD50_000151</name>
</gene>
<dbReference type="Proteomes" id="UP000549882">
    <property type="component" value="Unassembled WGS sequence"/>
</dbReference>
<evidence type="ECO:0000313" key="2">
    <source>
        <dbReference type="Proteomes" id="UP000549882"/>
    </source>
</evidence>
<dbReference type="AlphaFoldDB" id="A0A7W8XLP6"/>
<protein>
    <submittedName>
        <fullName evidence="1">Uncharacterized protein</fullName>
    </submittedName>
</protein>
<dbReference type="EMBL" id="JACHBI010000001">
    <property type="protein sequence ID" value="MBB5571575.1"/>
    <property type="molecule type" value="Genomic_DNA"/>
</dbReference>
<organism evidence="1 2">
    <name type="scientific">Rhizobium paranaense</name>
    <dbReference type="NCBI Taxonomy" id="1650438"/>
    <lineage>
        <taxon>Bacteria</taxon>
        <taxon>Pseudomonadati</taxon>
        <taxon>Pseudomonadota</taxon>
        <taxon>Alphaproteobacteria</taxon>
        <taxon>Hyphomicrobiales</taxon>
        <taxon>Rhizobiaceae</taxon>
        <taxon>Rhizobium/Agrobacterium group</taxon>
        <taxon>Rhizobium</taxon>
    </lineage>
</organism>
<sequence>MYAAFFMAAAHLSDHALWRRCNISKLIASGARQTPRFIQFRVSFPT</sequence>
<proteinExistence type="predicted"/>
<name>A0A7W8XLP6_9HYPH</name>
<comment type="caution">
    <text evidence="1">The sequence shown here is derived from an EMBL/GenBank/DDBJ whole genome shotgun (WGS) entry which is preliminary data.</text>
</comment>
<evidence type="ECO:0000313" key="1">
    <source>
        <dbReference type="EMBL" id="MBB5571575.1"/>
    </source>
</evidence>